<dbReference type="Gene3D" id="3.30.540.10">
    <property type="entry name" value="Fructose-1,6-Bisphosphatase, subunit A, domain 1"/>
    <property type="match status" value="1"/>
</dbReference>
<dbReference type="PRINTS" id="PR00377">
    <property type="entry name" value="IMPHPHTASES"/>
</dbReference>
<dbReference type="PANTHER" id="PTHR43200">
    <property type="entry name" value="PHOSPHATASE"/>
    <property type="match status" value="1"/>
</dbReference>
<dbReference type="EMBL" id="SRXV01000003">
    <property type="protein sequence ID" value="TGY92131.1"/>
    <property type="molecule type" value="Genomic_DNA"/>
</dbReference>
<keyword evidence="5 7" id="KW-0460">Magnesium</keyword>
<evidence type="ECO:0000256" key="4">
    <source>
        <dbReference type="ARBA" id="ARBA00022801"/>
    </source>
</evidence>
<dbReference type="PANTHER" id="PTHR43200:SF6">
    <property type="entry name" value="3'(2'),5'-BISPHOSPHATE NUCLEOTIDASE"/>
    <property type="match status" value="1"/>
</dbReference>
<evidence type="ECO:0000256" key="6">
    <source>
        <dbReference type="NCBIfam" id="TIGR02067"/>
    </source>
</evidence>
<keyword evidence="3 7" id="KW-0479">Metal-binding</keyword>
<dbReference type="GO" id="GO:0046872">
    <property type="term" value="F:metal ion binding"/>
    <property type="evidence" value="ECO:0007669"/>
    <property type="project" value="UniProtKB-KW"/>
</dbReference>
<protein>
    <recommendedName>
        <fullName evidence="6">Histidinol-phosphatase</fullName>
        <ecNumber evidence="6">3.1.3.15</ecNumber>
    </recommendedName>
</protein>
<evidence type="ECO:0000313" key="9">
    <source>
        <dbReference type="Proteomes" id="UP000305451"/>
    </source>
</evidence>
<keyword evidence="4 8" id="KW-0378">Hydrolase</keyword>
<feature type="binding site" evidence="7">
    <location>
        <position position="91"/>
    </location>
    <ligand>
        <name>Mg(2+)</name>
        <dbReference type="ChEBI" id="CHEBI:18420"/>
        <label>1</label>
        <note>catalytic</note>
    </ligand>
</feature>
<dbReference type="InterPro" id="IPR011809">
    <property type="entry name" value="His_9_proposed"/>
</dbReference>
<gene>
    <name evidence="8" type="primary">hisN</name>
    <name evidence="8" type="ORF">E5162_10725</name>
</gene>
<dbReference type="Proteomes" id="UP000305451">
    <property type="component" value="Unassembled WGS sequence"/>
</dbReference>
<organism evidence="8 9">
    <name type="scientific">Marinicauda pacifica</name>
    <dbReference type="NCBI Taxonomy" id="1133559"/>
    <lineage>
        <taxon>Bacteria</taxon>
        <taxon>Pseudomonadati</taxon>
        <taxon>Pseudomonadota</taxon>
        <taxon>Alphaproteobacteria</taxon>
        <taxon>Maricaulales</taxon>
        <taxon>Maricaulaceae</taxon>
        <taxon>Marinicauda</taxon>
    </lineage>
</organism>
<accession>A0A4S2H969</accession>
<dbReference type="SUPFAM" id="SSF56655">
    <property type="entry name" value="Carbohydrate phosphatase"/>
    <property type="match status" value="1"/>
</dbReference>
<proteinExistence type="inferred from homology"/>
<dbReference type="CDD" id="cd01641">
    <property type="entry name" value="Bacterial_IMPase_like_1"/>
    <property type="match status" value="1"/>
</dbReference>
<dbReference type="InterPro" id="IPR051090">
    <property type="entry name" value="Inositol_monoP_superfamily"/>
</dbReference>
<reference evidence="8 9" key="1">
    <citation type="journal article" date="2013" name="Int. J. Syst. Evol. Microbiol.">
        <title>Marinicauda pacifica gen. nov., sp. nov., a prosthecate alphaproteobacterium of the family Hyphomonadaceae isolated from deep seawater.</title>
        <authorList>
            <person name="Zhang X.Y."/>
            <person name="Li G.W."/>
            <person name="Wang C.S."/>
            <person name="Zhang Y.J."/>
            <person name="Xu X.W."/>
            <person name="Li H."/>
            <person name="Liu A."/>
            <person name="Liu C."/>
            <person name="Xie B.B."/>
            <person name="Qin Q.L."/>
            <person name="Xu Z."/>
            <person name="Chen X.L."/>
            <person name="Zhou B.C."/>
            <person name="Zhang Y.Z."/>
        </authorList>
    </citation>
    <scope>NUCLEOTIDE SEQUENCE [LARGE SCALE GENOMIC DNA]</scope>
    <source>
        <strain evidence="8 9">P-1 km-3</strain>
    </source>
</reference>
<comment type="caution">
    <text evidence="8">The sequence shown here is derived from an EMBL/GenBank/DDBJ whole genome shotgun (WGS) entry which is preliminary data.</text>
</comment>
<evidence type="ECO:0000313" key="8">
    <source>
        <dbReference type="EMBL" id="TGY92131.1"/>
    </source>
</evidence>
<dbReference type="AlphaFoldDB" id="A0A4S2H969"/>
<name>A0A4S2H969_9PROT</name>
<dbReference type="GO" id="GO:0000105">
    <property type="term" value="P:L-histidine biosynthetic process"/>
    <property type="evidence" value="ECO:0007669"/>
    <property type="project" value="UniProtKB-UniRule"/>
</dbReference>
<dbReference type="EC" id="3.1.3.15" evidence="6"/>
<dbReference type="Pfam" id="PF00459">
    <property type="entry name" value="Inositol_P"/>
    <property type="match status" value="1"/>
</dbReference>
<dbReference type="Gene3D" id="3.40.190.80">
    <property type="match status" value="1"/>
</dbReference>
<evidence type="ECO:0000256" key="7">
    <source>
        <dbReference type="PIRSR" id="PIRSR600760-2"/>
    </source>
</evidence>
<keyword evidence="9" id="KW-1185">Reference proteome</keyword>
<dbReference type="InterPro" id="IPR000760">
    <property type="entry name" value="Inositol_monophosphatase-like"/>
</dbReference>
<evidence type="ECO:0000256" key="5">
    <source>
        <dbReference type="ARBA" id="ARBA00022842"/>
    </source>
</evidence>
<comment type="cofactor">
    <cofactor evidence="1 7">
        <name>Mg(2+)</name>
        <dbReference type="ChEBI" id="CHEBI:18420"/>
    </cofactor>
</comment>
<sequence length="270" mass="29148">MSLDSLKADLVFAEDLAEAARDCARSRFRAGLQADNKDAGGFDPVTEADRAIEARLRALIENRYPMDAVLGEEGGHTQGTSGRTWVLDPIDGTRAFIAGVPTWTVLISLTTQDHGPVLSVIDQPHIGERFCAIAHDGHLQAELVHEARRRALTTRSTKHLKDALAATTDPYLFKGAEADAFEAVRGRVRLMRFGLDAYAYAMIAAGGLDLVVESELQPWDIAALVPVVRGAGGVVTDWRGRDTFETGQVVAAATAALHREALDVLRPAAR</sequence>
<feature type="binding site" evidence="7">
    <location>
        <position position="90"/>
    </location>
    <ligand>
        <name>Mg(2+)</name>
        <dbReference type="ChEBI" id="CHEBI:18420"/>
        <label>2</label>
    </ligand>
</feature>
<evidence type="ECO:0000256" key="2">
    <source>
        <dbReference type="ARBA" id="ARBA00009759"/>
    </source>
</evidence>
<feature type="binding site" evidence="7">
    <location>
        <position position="72"/>
    </location>
    <ligand>
        <name>Mg(2+)</name>
        <dbReference type="ChEBI" id="CHEBI:18420"/>
        <label>1</label>
        <note>catalytic</note>
    </ligand>
</feature>
<feature type="binding site" evidence="7">
    <location>
        <position position="88"/>
    </location>
    <ligand>
        <name>Mg(2+)</name>
        <dbReference type="ChEBI" id="CHEBI:18420"/>
        <label>1</label>
        <note>catalytic</note>
    </ligand>
</feature>
<feature type="binding site" evidence="7">
    <location>
        <position position="220"/>
    </location>
    <ligand>
        <name>Mg(2+)</name>
        <dbReference type="ChEBI" id="CHEBI:18420"/>
        <label>2</label>
    </ligand>
</feature>
<dbReference type="GO" id="GO:0004401">
    <property type="term" value="F:histidinol-phosphatase activity"/>
    <property type="evidence" value="ECO:0007669"/>
    <property type="project" value="UniProtKB-UniRule"/>
</dbReference>
<evidence type="ECO:0000256" key="1">
    <source>
        <dbReference type="ARBA" id="ARBA00001946"/>
    </source>
</evidence>
<comment type="similarity">
    <text evidence="2">Belongs to the inositol monophosphatase superfamily.</text>
</comment>
<dbReference type="RefSeq" id="WP_135945264.1">
    <property type="nucleotide sequence ID" value="NZ_BMEI01000003.1"/>
</dbReference>
<evidence type="ECO:0000256" key="3">
    <source>
        <dbReference type="ARBA" id="ARBA00022723"/>
    </source>
</evidence>
<dbReference type="NCBIfam" id="TIGR02067">
    <property type="entry name" value="his_9_HisN"/>
    <property type="match status" value="1"/>
</dbReference>
<dbReference type="OrthoDB" id="9785695at2"/>